<accession>A0A4Y8L728</accession>
<evidence type="ECO:0000256" key="7">
    <source>
        <dbReference type="HAMAP-Rule" id="MF_00375"/>
    </source>
</evidence>
<keyword evidence="6 7" id="KW-0627">Porphyrin biosynthesis</keyword>
<dbReference type="Proteomes" id="UP000297861">
    <property type="component" value="Unassembled WGS sequence"/>
</dbReference>
<evidence type="ECO:0000256" key="3">
    <source>
        <dbReference type="ARBA" id="ARBA00008981"/>
    </source>
</evidence>
<comment type="subunit">
    <text evidence="7">Homodimer.</text>
</comment>
<dbReference type="EC" id="5.4.3.8" evidence="7"/>
<dbReference type="UniPathway" id="UPA00251">
    <property type="reaction ID" value="UER00317"/>
</dbReference>
<dbReference type="GO" id="GO:0042286">
    <property type="term" value="F:glutamate-1-semialdehyde 2,1-aminomutase activity"/>
    <property type="evidence" value="ECO:0007669"/>
    <property type="project" value="UniProtKB-UniRule"/>
</dbReference>
<feature type="modified residue" description="N6-(pyridoxal phosphate)lysine" evidence="7">
    <location>
        <position position="267"/>
    </location>
</feature>
<dbReference type="EMBL" id="SOML01000002">
    <property type="protein sequence ID" value="TFD97964.1"/>
    <property type="molecule type" value="Genomic_DNA"/>
</dbReference>
<dbReference type="HAMAP" id="MF_00375">
    <property type="entry name" value="HemL_aminotrans_3"/>
    <property type="match status" value="1"/>
</dbReference>
<dbReference type="InterPro" id="IPR004639">
    <property type="entry name" value="4pyrrol_synth_GluAld_NH2Trfase"/>
</dbReference>
<dbReference type="InterPro" id="IPR015422">
    <property type="entry name" value="PyrdxlP-dep_Trfase_small"/>
</dbReference>
<evidence type="ECO:0000256" key="4">
    <source>
        <dbReference type="ARBA" id="ARBA00022898"/>
    </source>
</evidence>
<dbReference type="GO" id="GO:0005737">
    <property type="term" value="C:cytoplasm"/>
    <property type="evidence" value="ECO:0007669"/>
    <property type="project" value="UniProtKB-SubCell"/>
</dbReference>
<comment type="pathway">
    <text evidence="2">Porphyrin-containing compound metabolism; protoporphyrin-IX biosynthesis; 5-aminolevulinate from L-glutamyl-tRNA(Glu): step 2/2.</text>
</comment>
<proteinExistence type="inferred from homology"/>
<dbReference type="NCBIfam" id="NF000818">
    <property type="entry name" value="PRK00062.1"/>
    <property type="match status" value="1"/>
</dbReference>
<dbReference type="InterPro" id="IPR015421">
    <property type="entry name" value="PyrdxlP-dep_Trfase_major"/>
</dbReference>
<comment type="catalytic activity">
    <reaction evidence="7">
        <text>(S)-4-amino-5-oxopentanoate = 5-aminolevulinate</text>
        <dbReference type="Rhea" id="RHEA:14265"/>
        <dbReference type="ChEBI" id="CHEBI:57501"/>
        <dbReference type="ChEBI" id="CHEBI:356416"/>
        <dbReference type="EC" id="5.4.3.8"/>
    </reaction>
</comment>
<dbReference type="Gene3D" id="3.90.1150.10">
    <property type="entry name" value="Aspartate Aminotransferase, domain 1"/>
    <property type="match status" value="1"/>
</dbReference>
<dbReference type="AlphaFoldDB" id="A0A4Y8L728"/>
<dbReference type="InterPro" id="IPR005814">
    <property type="entry name" value="Aminotrans_3"/>
</dbReference>
<evidence type="ECO:0000256" key="1">
    <source>
        <dbReference type="ARBA" id="ARBA00001933"/>
    </source>
</evidence>
<dbReference type="GO" id="GO:0006782">
    <property type="term" value="P:protoporphyrinogen IX biosynthetic process"/>
    <property type="evidence" value="ECO:0007669"/>
    <property type="project" value="UniProtKB-UniRule"/>
</dbReference>
<dbReference type="FunFam" id="3.40.640.10:FF:000021">
    <property type="entry name" value="Glutamate-1-semialdehyde 2,1-aminomutase"/>
    <property type="match status" value="1"/>
</dbReference>
<name>A0A4Y8L728_9BACT</name>
<dbReference type="PANTHER" id="PTHR43713">
    <property type="entry name" value="GLUTAMATE-1-SEMIALDEHYDE 2,1-AMINOMUTASE"/>
    <property type="match status" value="1"/>
</dbReference>
<organism evidence="8 9">
    <name type="scientific">Dysgonomonas capnocytophagoides</name>
    <dbReference type="NCBI Taxonomy" id="45254"/>
    <lineage>
        <taxon>Bacteria</taxon>
        <taxon>Pseudomonadati</taxon>
        <taxon>Bacteroidota</taxon>
        <taxon>Bacteroidia</taxon>
        <taxon>Bacteroidales</taxon>
        <taxon>Dysgonomonadaceae</taxon>
        <taxon>Dysgonomonas</taxon>
    </lineage>
</organism>
<keyword evidence="5 7" id="KW-0413">Isomerase</keyword>
<dbReference type="GO" id="GO:0008483">
    <property type="term" value="F:transaminase activity"/>
    <property type="evidence" value="ECO:0007669"/>
    <property type="project" value="InterPro"/>
</dbReference>
<evidence type="ECO:0000256" key="5">
    <source>
        <dbReference type="ARBA" id="ARBA00023235"/>
    </source>
</evidence>
<keyword evidence="4 7" id="KW-0663">Pyridoxal phosphate</keyword>
<sequence length="423" mass="46413">MNRQESIKAYEQAIKYIPGGVNSPVRTLKSVGESPLFIKKAEGVTLTDIDNNTFTDYCLSWGVFIQGHTHPKVQDAVYKSIANGTSYGIPSIQETVLARLVNKHVPSMEKVRFVNSGTEAVMSAIRLARGFTKRNIIIKFDGCYHGHADHLLVSAGSGVASLGGSSSAGVPDSFTRYTISLPFNDTESLRKLFSEKGYDIAAIIVEPVPANMGVVIPKDNFLKFLREITLQYRSLLIFDEVITGFRLSIGGAQKRFGITPDLTTLGKIVGGGFPAAAFGGREEIMNMLAPCGPVYQAGTLSGNPIAMTAGINAIEILEDSGFYQDLEEKSEAFLSALQAETLSKDIQINFIGSMFTLFFSDSEVQSFTDVKKCNTERFARFFRYMLAANIYISPSQFESNFISSAHSDLHLERFIDLTRKFSG</sequence>
<keyword evidence="9" id="KW-1185">Reference proteome</keyword>
<comment type="similarity">
    <text evidence="3 7">Belongs to the class-III pyridoxal-phosphate-dependent aminotransferase family. HemL subfamily.</text>
</comment>
<gene>
    <name evidence="7 8" type="primary">hemL</name>
    <name evidence="8" type="ORF">E2605_04935</name>
</gene>
<dbReference type="NCBIfam" id="TIGR00713">
    <property type="entry name" value="hemL"/>
    <property type="match status" value="1"/>
</dbReference>
<reference evidence="8 9" key="1">
    <citation type="submission" date="2019-03" db="EMBL/GenBank/DDBJ databases">
        <title>San Antonio Military Medical Center submission to MRSN (WRAIR), pending publication.</title>
        <authorList>
            <person name="Blyth D.M."/>
            <person name="Mccarthy S.L."/>
            <person name="Schall S.E."/>
            <person name="Stam J.A."/>
            <person name="Ong A.C."/>
            <person name="Mcgann P.T."/>
        </authorList>
    </citation>
    <scope>NUCLEOTIDE SEQUENCE [LARGE SCALE GENOMIC DNA]</scope>
    <source>
        <strain evidence="8 9">MRSN571793</strain>
    </source>
</reference>
<dbReference type="STRING" id="1121485.GCA_000426485_02445"/>
<dbReference type="CDD" id="cd00610">
    <property type="entry name" value="OAT_like"/>
    <property type="match status" value="1"/>
</dbReference>
<dbReference type="Gene3D" id="3.40.640.10">
    <property type="entry name" value="Type I PLP-dependent aspartate aminotransferase-like (Major domain)"/>
    <property type="match status" value="1"/>
</dbReference>
<evidence type="ECO:0000256" key="6">
    <source>
        <dbReference type="ARBA" id="ARBA00023244"/>
    </source>
</evidence>
<protein>
    <recommendedName>
        <fullName evidence="7">Glutamate-1-semialdehyde 2,1-aminomutase</fullName>
        <shortName evidence="7">GSA</shortName>
        <ecNumber evidence="7">5.4.3.8</ecNumber>
    </recommendedName>
    <alternativeName>
        <fullName evidence="7">Glutamate-1-semialdehyde aminotransferase</fullName>
        <shortName evidence="7">GSA-AT</shortName>
    </alternativeName>
</protein>
<dbReference type="OrthoDB" id="9807885at2"/>
<dbReference type="PANTHER" id="PTHR43713:SF3">
    <property type="entry name" value="GLUTAMATE-1-SEMIALDEHYDE 2,1-AMINOMUTASE 1, CHLOROPLASTIC-RELATED"/>
    <property type="match status" value="1"/>
</dbReference>
<comment type="subcellular location">
    <subcellularLocation>
        <location evidence="7">Cytoplasm</location>
    </subcellularLocation>
</comment>
<dbReference type="GO" id="GO:0030170">
    <property type="term" value="F:pyridoxal phosphate binding"/>
    <property type="evidence" value="ECO:0007669"/>
    <property type="project" value="InterPro"/>
</dbReference>
<comment type="cofactor">
    <cofactor evidence="1 7">
        <name>pyridoxal 5'-phosphate</name>
        <dbReference type="ChEBI" id="CHEBI:597326"/>
    </cofactor>
</comment>
<evidence type="ECO:0000313" key="9">
    <source>
        <dbReference type="Proteomes" id="UP000297861"/>
    </source>
</evidence>
<keyword evidence="7" id="KW-0963">Cytoplasm</keyword>
<dbReference type="InterPro" id="IPR049704">
    <property type="entry name" value="Aminotrans_3_PPA_site"/>
</dbReference>
<evidence type="ECO:0000313" key="8">
    <source>
        <dbReference type="EMBL" id="TFD97964.1"/>
    </source>
</evidence>
<evidence type="ECO:0000256" key="2">
    <source>
        <dbReference type="ARBA" id="ARBA00004819"/>
    </source>
</evidence>
<dbReference type="InterPro" id="IPR015424">
    <property type="entry name" value="PyrdxlP-dep_Trfase"/>
</dbReference>
<comment type="caution">
    <text evidence="8">The sequence shown here is derived from an EMBL/GenBank/DDBJ whole genome shotgun (WGS) entry which is preliminary data.</text>
</comment>
<dbReference type="Pfam" id="PF00202">
    <property type="entry name" value="Aminotran_3"/>
    <property type="match status" value="1"/>
</dbReference>
<dbReference type="SUPFAM" id="SSF53383">
    <property type="entry name" value="PLP-dependent transferases"/>
    <property type="match status" value="1"/>
</dbReference>
<dbReference type="PROSITE" id="PS00600">
    <property type="entry name" value="AA_TRANSFER_CLASS_3"/>
    <property type="match status" value="1"/>
</dbReference>